<accession>A0AAQ3QQ36</accession>
<gene>
    <name evidence="1" type="ORF">Cni_G24982</name>
</gene>
<name>A0AAQ3QQ36_9LILI</name>
<reference evidence="1 2" key="1">
    <citation type="submission" date="2023-10" db="EMBL/GenBank/DDBJ databases">
        <title>Chromosome-scale genome assembly provides insights into flower coloration mechanisms of Canna indica.</title>
        <authorList>
            <person name="Li C."/>
        </authorList>
    </citation>
    <scope>NUCLEOTIDE SEQUENCE [LARGE SCALE GENOMIC DNA]</scope>
    <source>
        <tissue evidence="1">Flower</tissue>
    </source>
</reference>
<dbReference type="EMBL" id="CP136897">
    <property type="protein sequence ID" value="WOL16200.1"/>
    <property type="molecule type" value="Genomic_DNA"/>
</dbReference>
<dbReference type="AlphaFoldDB" id="A0AAQ3QQ36"/>
<keyword evidence="2" id="KW-1185">Reference proteome</keyword>
<protein>
    <recommendedName>
        <fullName evidence="3">Protein DETOXIFICATION</fullName>
    </recommendedName>
</protein>
<evidence type="ECO:0000313" key="1">
    <source>
        <dbReference type="EMBL" id="WOL16200.1"/>
    </source>
</evidence>
<proteinExistence type="predicted"/>
<dbReference type="Proteomes" id="UP001327560">
    <property type="component" value="Chromosome 8"/>
</dbReference>
<organism evidence="1 2">
    <name type="scientific">Canna indica</name>
    <name type="common">Indian-shot</name>
    <dbReference type="NCBI Taxonomy" id="4628"/>
    <lineage>
        <taxon>Eukaryota</taxon>
        <taxon>Viridiplantae</taxon>
        <taxon>Streptophyta</taxon>
        <taxon>Embryophyta</taxon>
        <taxon>Tracheophyta</taxon>
        <taxon>Spermatophyta</taxon>
        <taxon>Magnoliopsida</taxon>
        <taxon>Liliopsida</taxon>
        <taxon>Zingiberales</taxon>
        <taxon>Cannaceae</taxon>
        <taxon>Canna</taxon>
    </lineage>
</organism>
<evidence type="ECO:0008006" key="3">
    <source>
        <dbReference type="Google" id="ProtNLM"/>
    </source>
</evidence>
<evidence type="ECO:0000313" key="2">
    <source>
        <dbReference type="Proteomes" id="UP001327560"/>
    </source>
</evidence>
<sequence>MESGGMEEGEEETRGLAGRVGEETKKLWRVGGPAVIIRLSTFGSFIVTQSFVGRCGELELASYGLVFSILIRFSHGIMGLWLGMLCGSVVQTLVLTSITIRTNWDNQVEKAKSRLRRWELSSQDDANNANGETSGRDSR</sequence>